<dbReference type="Proteomes" id="UP000827721">
    <property type="component" value="Unassembled WGS sequence"/>
</dbReference>
<dbReference type="PANTHER" id="PTHR12265:SF11">
    <property type="entry name" value="ALPHA_BETA-HYDROLASES SUPERFAMILY PROTEIN"/>
    <property type="match status" value="1"/>
</dbReference>
<dbReference type="PANTHER" id="PTHR12265">
    <property type="entry name" value="TRANSMEMBRANE PROTEIN 53"/>
    <property type="match status" value="1"/>
</dbReference>
<reference evidence="1 2" key="1">
    <citation type="submission" date="2021-02" db="EMBL/GenBank/DDBJ databases">
        <title>Plant Genome Project.</title>
        <authorList>
            <person name="Zhang R.-G."/>
        </authorList>
    </citation>
    <scope>NUCLEOTIDE SEQUENCE [LARGE SCALE GENOMIC DNA]</scope>
    <source>
        <tissue evidence="1">Leaves</tissue>
    </source>
</reference>
<protein>
    <submittedName>
        <fullName evidence="1">Uncharacterized protein</fullName>
    </submittedName>
</protein>
<organism evidence="1 2">
    <name type="scientific">Xanthoceras sorbifolium</name>
    <dbReference type="NCBI Taxonomy" id="99658"/>
    <lineage>
        <taxon>Eukaryota</taxon>
        <taxon>Viridiplantae</taxon>
        <taxon>Streptophyta</taxon>
        <taxon>Embryophyta</taxon>
        <taxon>Tracheophyta</taxon>
        <taxon>Spermatophyta</taxon>
        <taxon>Magnoliopsida</taxon>
        <taxon>eudicotyledons</taxon>
        <taxon>Gunneridae</taxon>
        <taxon>Pentapetalae</taxon>
        <taxon>rosids</taxon>
        <taxon>malvids</taxon>
        <taxon>Sapindales</taxon>
        <taxon>Sapindaceae</taxon>
        <taxon>Xanthoceroideae</taxon>
        <taxon>Xanthoceras</taxon>
    </lineage>
</organism>
<dbReference type="InterPro" id="IPR008547">
    <property type="entry name" value="DUF829_TMEM53"/>
</dbReference>
<proteinExistence type="predicted"/>
<comment type="caution">
    <text evidence="1">The sequence shown here is derived from an EMBL/GenBank/DDBJ whole genome shotgun (WGS) entry which is preliminary data.</text>
</comment>
<name>A0ABQ8HQ10_9ROSI</name>
<gene>
    <name evidence="1" type="ORF">JRO89_XS08G0149800</name>
</gene>
<dbReference type="EMBL" id="JAFEMO010000008">
    <property type="protein sequence ID" value="KAH7566378.1"/>
    <property type="molecule type" value="Genomic_DNA"/>
</dbReference>
<keyword evidence="2" id="KW-1185">Reference proteome</keyword>
<dbReference type="Pfam" id="PF05705">
    <property type="entry name" value="DUF829"/>
    <property type="match status" value="1"/>
</dbReference>
<evidence type="ECO:0000313" key="1">
    <source>
        <dbReference type="EMBL" id="KAH7566378.1"/>
    </source>
</evidence>
<sequence length="267" mass="30574">MSRLGDKLASWVLSSSSEINTETEDHSTTRQHCLVFHTFSNTGWLVYGAILDDLQSRHDLMVRITLKDVLLILVVETPLILRYIRIKQDLNPTTRALTGSLLLILSIRSGFAAALAQKRGGSSANPRIKTTKIYGAESDHQVIAPKKEPADQMDKIILQFVFEKFFSILLNLPRLNQKLKRTTSVLKEKQAFPQLYLYSTGDKVIPSKSVEMFMEEQRKMGRKVISFNFGSSSHLGHYWNFRSKYSSYLRNFLKQCFDTERNTSDES</sequence>
<accession>A0ABQ8HQ10</accession>
<evidence type="ECO:0000313" key="2">
    <source>
        <dbReference type="Proteomes" id="UP000827721"/>
    </source>
</evidence>